<protein>
    <submittedName>
        <fullName evidence="6">SDR family oxidoreductase</fullName>
    </submittedName>
</protein>
<keyword evidence="7" id="KW-1185">Reference proteome</keyword>
<evidence type="ECO:0000259" key="5">
    <source>
        <dbReference type="SMART" id="SM00822"/>
    </source>
</evidence>
<dbReference type="SUPFAM" id="SSF51735">
    <property type="entry name" value="NAD(P)-binding Rossmann-fold domains"/>
    <property type="match status" value="1"/>
</dbReference>
<feature type="domain" description="Ketoreductase" evidence="5">
    <location>
        <begin position="8"/>
        <end position="180"/>
    </location>
</feature>
<name>A0ABP6GLK8_9ACTN</name>
<dbReference type="Gene3D" id="3.40.50.720">
    <property type="entry name" value="NAD(P)-binding Rossmann-like Domain"/>
    <property type="match status" value="1"/>
</dbReference>
<dbReference type="PRINTS" id="PR00080">
    <property type="entry name" value="SDRFAMILY"/>
</dbReference>
<organism evidence="6 7">
    <name type="scientific">Actinocorallia aurantiaca</name>
    <dbReference type="NCBI Taxonomy" id="46204"/>
    <lineage>
        <taxon>Bacteria</taxon>
        <taxon>Bacillati</taxon>
        <taxon>Actinomycetota</taxon>
        <taxon>Actinomycetes</taxon>
        <taxon>Streptosporangiales</taxon>
        <taxon>Thermomonosporaceae</taxon>
        <taxon>Actinocorallia</taxon>
    </lineage>
</organism>
<proteinExistence type="inferred from homology"/>
<dbReference type="InterPro" id="IPR002347">
    <property type="entry name" value="SDR_fam"/>
</dbReference>
<dbReference type="Pfam" id="PF00106">
    <property type="entry name" value="adh_short"/>
    <property type="match status" value="1"/>
</dbReference>
<dbReference type="EMBL" id="BAAATZ010000006">
    <property type="protein sequence ID" value="GAA2724058.1"/>
    <property type="molecule type" value="Genomic_DNA"/>
</dbReference>
<feature type="region of interest" description="Disordered" evidence="4">
    <location>
        <begin position="261"/>
        <end position="299"/>
    </location>
</feature>
<evidence type="ECO:0000313" key="7">
    <source>
        <dbReference type="Proteomes" id="UP001501842"/>
    </source>
</evidence>
<evidence type="ECO:0000256" key="4">
    <source>
        <dbReference type="SAM" id="MobiDB-lite"/>
    </source>
</evidence>
<gene>
    <name evidence="6" type="ORF">GCM10010439_20830</name>
</gene>
<evidence type="ECO:0000256" key="3">
    <source>
        <dbReference type="RuleBase" id="RU000363"/>
    </source>
</evidence>
<dbReference type="PANTHER" id="PTHR44196">
    <property type="entry name" value="DEHYDROGENASE/REDUCTASE SDR FAMILY MEMBER 7B"/>
    <property type="match status" value="1"/>
</dbReference>
<evidence type="ECO:0000256" key="2">
    <source>
        <dbReference type="ARBA" id="ARBA00023002"/>
    </source>
</evidence>
<dbReference type="Proteomes" id="UP001501842">
    <property type="component" value="Unassembled WGS sequence"/>
</dbReference>
<dbReference type="PROSITE" id="PS00061">
    <property type="entry name" value="ADH_SHORT"/>
    <property type="match status" value="1"/>
</dbReference>
<dbReference type="InterPro" id="IPR036291">
    <property type="entry name" value="NAD(P)-bd_dom_sf"/>
</dbReference>
<comment type="caution">
    <text evidence="6">The sequence shown here is derived from an EMBL/GenBank/DDBJ whole genome shotgun (WGS) entry which is preliminary data.</text>
</comment>
<dbReference type="PRINTS" id="PR00081">
    <property type="entry name" value="GDHRDH"/>
</dbReference>
<reference evidence="7" key="1">
    <citation type="journal article" date="2019" name="Int. J. Syst. Evol. Microbiol.">
        <title>The Global Catalogue of Microorganisms (GCM) 10K type strain sequencing project: providing services to taxonomists for standard genome sequencing and annotation.</title>
        <authorList>
            <consortium name="The Broad Institute Genomics Platform"/>
            <consortium name="The Broad Institute Genome Sequencing Center for Infectious Disease"/>
            <person name="Wu L."/>
            <person name="Ma J."/>
        </authorList>
    </citation>
    <scope>NUCLEOTIDE SEQUENCE [LARGE SCALE GENOMIC DNA]</scope>
    <source>
        <strain evidence="7">JCM 8201</strain>
    </source>
</reference>
<dbReference type="InterPro" id="IPR057326">
    <property type="entry name" value="KR_dom"/>
</dbReference>
<evidence type="ECO:0000313" key="6">
    <source>
        <dbReference type="EMBL" id="GAA2724058.1"/>
    </source>
</evidence>
<evidence type="ECO:0000256" key="1">
    <source>
        <dbReference type="ARBA" id="ARBA00006484"/>
    </source>
</evidence>
<feature type="compositionally biased region" description="Polar residues" evidence="4">
    <location>
        <begin position="263"/>
        <end position="278"/>
    </location>
</feature>
<dbReference type="InterPro" id="IPR020904">
    <property type="entry name" value="Sc_DH/Rdtase_CS"/>
</dbReference>
<accession>A0ABP6GLK8</accession>
<dbReference type="NCBIfam" id="NF005495">
    <property type="entry name" value="PRK07109.1"/>
    <property type="match status" value="1"/>
</dbReference>
<sequence>MEMKVRGKVVVVTGASSGIGRATARAFASAGASVVLTARRAEALEQAVRECEKAGGRALAVPADTTDAQAVQLVARRAAERFGRIDVWVNCAAVGVFGPFGEVPLADIRRVLDVNVMGYVHGARAALPYLRQQGQGVLVNVSSIVGGAAPPYAHAYTMSKFAVRALSGSLRAELALEGARKIRVCTVMPATIDTPFFQHSADYTGRRVVAMPPVYTPERVARAIVNLVRVPRREVVVGPLGRFLVAQSKVLPGLTERMMAVQTDRSQLSRTEPQQDTPGTLYDPEPGTGSVGGGWGGRRRTAVRRAATAAALAGTAAGVRRALR</sequence>
<dbReference type="PANTHER" id="PTHR44196:SF1">
    <property type="entry name" value="DEHYDROGENASE_REDUCTASE SDR FAMILY MEMBER 7B"/>
    <property type="match status" value="1"/>
</dbReference>
<keyword evidence="2" id="KW-0560">Oxidoreductase</keyword>
<dbReference type="SMART" id="SM00822">
    <property type="entry name" value="PKS_KR"/>
    <property type="match status" value="1"/>
</dbReference>
<comment type="similarity">
    <text evidence="1 3">Belongs to the short-chain dehydrogenases/reductases (SDR) family.</text>
</comment>